<dbReference type="GO" id="GO:0005737">
    <property type="term" value="C:cytoplasm"/>
    <property type="evidence" value="ECO:0007669"/>
    <property type="project" value="TreeGrafter"/>
</dbReference>
<feature type="compositionally biased region" description="Polar residues" evidence="1">
    <location>
        <begin position="437"/>
        <end position="447"/>
    </location>
</feature>
<feature type="region of interest" description="Disordered" evidence="1">
    <location>
        <begin position="666"/>
        <end position="685"/>
    </location>
</feature>
<feature type="compositionally biased region" description="Polar residues" evidence="1">
    <location>
        <begin position="206"/>
        <end position="216"/>
    </location>
</feature>
<dbReference type="OrthoDB" id="8943218at2759"/>
<dbReference type="InterPro" id="IPR043442">
    <property type="entry name" value="Perm1"/>
</dbReference>
<organism evidence="2 3">
    <name type="scientific">Liparis tanakae</name>
    <name type="common">Tanaka's snailfish</name>
    <dbReference type="NCBI Taxonomy" id="230148"/>
    <lineage>
        <taxon>Eukaryota</taxon>
        <taxon>Metazoa</taxon>
        <taxon>Chordata</taxon>
        <taxon>Craniata</taxon>
        <taxon>Vertebrata</taxon>
        <taxon>Euteleostomi</taxon>
        <taxon>Actinopterygii</taxon>
        <taxon>Neopterygii</taxon>
        <taxon>Teleostei</taxon>
        <taxon>Neoteleostei</taxon>
        <taxon>Acanthomorphata</taxon>
        <taxon>Eupercaria</taxon>
        <taxon>Perciformes</taxon>
        <taxon>Cottioidei</taxon>
        <taxon>Cottales</taxon>
        <taxon>Liparidae</taxon>
        <taxon>Liparis</taxon>
    </lineage>
</organism>
<dbReference type="PANTHER" id="PTHR47282:SF1">
    <property type="entry name" value="PGC-1 AND ERR-INDUCED REGULATOR IN MUSCLE PROTEIN 1"/>
    <property type="match status" value="1"/>
</dbReference>
<reference evidence="2 3" key="1">
    <citation type="submission" date="2019-03" db="EMBL/GenBank/DDBJ databases">
        <title>First draft genome of Liparis tanakae, snailfish: a comprehensive survey of snailfish specific genes.</title>
        <authorList>
            <person name="Kim W."/>
            <person name="Song I."/>
            <person name="Jeong J.-H."/>
            <person name="Kim D."/>
            <person name="Kim S."/>
            <person name="Ryu S."/>
            <person name="Song J.Y."/>
            <person name="Lee S.K."/>
        </authorList>
    </citation>
    <scope>NUCLEOTIDE SEQUENCE [LARGE SCALE GENOMIC DNA]</scope>
    <source>
        <tissue evidence="2">Muscle</tissue>
    </source>
</reference>
<feature type="region of interest" description="Disordered" evidence="1">
    <location>
        <begin position="295"/>
        <end position="334"/>
    </location>
</feature>
<proteinExistence type="predicted"/>
<feature type="region of interest" description="Disordered" evidence="1">
    <location>
        <begin position="481"/>
        <end position="507"/>
    </location>
</feature>
<feature type="compositionally biased region" description="Polar residues" evidence="1">
    <location>
        <begin position="726"/>
        <end position="743"/>
    </location>
</feature>
<name>A0A4Z2JBR6_9TELE</name>
<feature type="region of interest" description="Disordered" evidence="1">
    <location>
        <begin position="605"/>
        <end position="624"/>
    </location>
</feature>
<dbReference type="GO" id="GO:0006355">
    <property type="term" value="P:regulation of DNA-templated transcription"/>
    <property type="evidence" value="ECO:0007669"/>
    <property type="project" value="InterPro"/>
</dbReference>
<sequence>MENFECSVEICERDWECFFAECEQSNLLPPSSAGVDSGLSDIDETGSILAKRLRKVNRTAGHSEADRPIDGPPDCAGSPVEHYLSRHAVGGEESVLSGSEEDIDLRSVNIFFERLNNLTEAERLTEPSHARGGKNREAVEEEEWFSDGKRASCSSWQKNFPNSLSASGERAVGKETTQPVDTISNINTMKKDVLGSKISPDPAASNAVQTNKSANPETGLFTGEEACTETRVNEATQLNQARDSPACVVCSGTAAHADGGTTGETRTPLNSVYQEHLLTDSSINLEMVTHVNRKGGQNADVLPSDATRTNKAASQESSHSASIKRKRRKKRRLRARGVHGLGGQVFIRHSDSEEERHAWRGGTVLCLSQDINLSHLNEPPAQKNISSLTSYSATSHLPVNISVKEIKVDLAHYNTHRCLQESMVRKGRRTALDPAENNATNEKALSQTDDRAMSAPNDSGNMATHLQLSSRLHTVRITDGVTGRPCPSTEAAHCGRNDSHAGSLQKSDQMNHSINCCEDEQNAESCTADVKSIRIVSSAESNDLAVEISQKDKLSAAKSVLAVEAGHAGHAGRDEHTLCQREAEPQQQLGIDCQDADTYRFTLKGTPLSGSSSDDTKPKKFKPGAWPFLEMSSQVGRAESTSDASSALANEHFLAQSPTSFDIETTARPTEHPPVPHTLSTPSVLSERNTTAEGAELAASQIMAFQSGNPPLSGDITVKRQRETKPSMSEDLTTSPPVITPMSSCCTLDTESVMSISNENVTDMSGSSCLSVNQNGRGDQGEASSPMLEKLQEGDGTSECKSQSVSNDTTDLKCDSGVKAEEIITAFTAECEPPKAPDSTHSVFTMSSFWTEMEKLTINDILSLRMISKAASSSSLPPLQESEKTSMFALADSSFLTQPDESKPDPTDGDAPSDPHSVETSSGSVPAANPSSSSGVMWESLEADVYPGNMMLTSVGDISEESLRNISKNVTVHNLHALGSESLRCSRTVQTLQTLDEGGLQNVEDFTDGHGPKQEEETHSLASLSTDGYRISLSAIFHYLFSGKQSVPSQSATDNITSCYIEGNSVSETYDLFFSEFDIESFFYPLILAEDQTKDELVPVVSYSRSANRSLEFPEAYDHFMASSSSEESSVDSDEEDSGGPVRVVTRFTRASSTSPISTDIYEHFFSDSDLRQNFFWKTTLSFRNISLYGSTAQKQTLSNPPSRVPVGQSGRSFGTTVPPLNAPGNGDAMFPEPLLCQQPFRNEDFQTAVSNPGLNASLLPLRQSDMCLVCIAFASWVLKTANPQVGDTWKAVLLANVSALSAIRYLREYVKTEAAASEENMSCTATSDY</sequence>
<dbReference type="GO" id="GO:0005634">
    <property type="term" value="C:nucleus"/>
    <property type="evidence" value="ECO:0007669"/>
    <property type="project" value="TreeGrafter"/>
</dbReference>
<feature type="region of interest" description="Disordered" evidence="1">
    <location>
        <begin position="202"/>
        <end position="221"/>
    </location>
</feature>
<evidence type="ECO:0000313" key="2">
    <source>
        <dbReference type="EMBL" id="TNN87646.1"/>
    </source>
</evidence>
<feature type="compositionally biased region" description="Polar residues" evidence="1">
    <location>
        <begin position="306"/>
        <end position="321"/>
    </location>
</feature>
<evidence type="ECO:0000313" key="3">
    <source>
        <dbReference type="Proteomes" id="UP000314294"/>
    </source>
</evidence>
<feature type="region of interest" description="Disordered" evidence="1">
    <location>
        <begin position="429"/>
        <end position="460"/>
    </location>
</feature>
<comment type="caution">
    <text evidence="2">The sequence shown here is derived from an EMBL/GenBank/DDBJ whole genome shotgun (WGS) entry which is preliminary data.</text>
</comment>
<evidence type="ECO:0000256" key="1">
    <source>
        <dbReference type="SAM" id="MobiDB-lite"/>
    </source>
</evidence>
<dbReference type="Proteomes" id="UP000314294">
    <property type="component" value="Unassembled WGS sequence"/>
</dbReference>
<accession>A0A4Z2JBR6</accession>
<dbReference type="EMBL" id="SRLO01000009">
    <property type="protein sequence ID" value="TNN87646.1"/>
    <property type="molecule type" value="Genomic_DNA"/>
</dbReference>
<dbReference type="PANTHER" id="PTHR47282">
    <property type="entry name" value="PGC-1 AND ERR-INDUCED REGULATOR IN MUSCLE PROTEIN 1"/>
    <property type="match status" value="1"/>
</dbReference>
<gene>
    <name evidence="2" type="primary">PERM1</name>
    <name evidence="2" type="ORF">EYF80_001993</name>
</gene>
<dbReference type="GO" id="GO:0014850">
    <property type="term" value="P:response to muscle activity"/>
    <property type="evidence" value="ECO:0007669"/>
    <property type="project" value="TreeGrafter"/>
</dbReference>
<keyword evidence="3" id="KW-1185">Reference proteome</keyword>
<feature type="region of interest" description="Disordered" evidence="1">
    <location>
        <begin position="896"/>
        <end position="934"/>
    </location>
</feature>
<feature type="compositionally biased region" description="Basic residues" evidence="1">
    <location>
        <begin position="322"/>
        <end position="334"/>
    </location>
</feature>
<protein>
    <submittedName>
        <fullName evidence="2">PGC-1 and ERR-induced regulator in muscle protein 1</fullName>
    </submittedName>
</protein>
<feature type="compositionally biased region" description="Polar residues" evidence="1">
    <location>
        <begin position="918"/>
        <end position="934"/>
    </location>
</feature>
<feature type="region of interest" description="Disordered" evidence="1">
    <location>
        <begin position="721"/>
        <end position="743"/>
    </location>
</feature>